<dbReference type="Proteomes" id="UP001152087">
    <property type="component" value="Unassembled WGS sequence"/>
</dbReference>
<comment type="caution">
    <text evidence="1">The sequence shown here is derived from an EMBL/GenBank/DDBJ whole genome shotgun (WGS) entry which is preliminary data.</text>
</comment>
<name>A0A9W8QUX3_9HYPO</name>
<dbReference type="Gene3D" id="3.40.50.300">
    <property type="entry name" value="P-loop containing nucleotide triphosphate hydrolases"/>
    <property type="match status" value="1"/>
</dbReference>
<dbReference type="InterPro" id="IPR027417">
    <property type="entry name" value="P-loop_NTPase"/>
</dbReference>
<accession>A0A9W8QUX3</accession>
<dbReference type="EMBL" id="JAOQAV010000068">
    <property type="protein sequence ID" value="KAJ4178744.1"/>
    <property type="molecule type" value="Genomic_DNA"/>
</dbReference>
<proteinExistence type="predicted"/>
<sequence>MEPPRNVWPPAPIIYINAFPGTGKLTIAKHLVSLFQAGTVKLVHNHLLINPADAILDRDQPGYQKLRRKIRRAIFKPLIKNEATHSSAYIFTDFQTDNDLGVDASLEYMYCAEERRYQFIPITLVCDEEVNLRRLVSDGRTSHGKLVDVELVRNFRRNSKVFGFEGHTDGFTLDVTYLSAKEAAVEIARHLVKASMAMRVRVKDTETATEEDMDQDEDAVLLDFTHF</sequence>
<organism evidence="1 2">
    <name type="scientific">Fusarium falciforme</name>
    <dbReference type="NCBI Taxonomy" id="195108"/>
    <lineage>
        <taxon>Eukaryota</taxon>
        <taxon>Fungi</taxon>
        <taxon>Dikarya</taxon>
        <taxon>Ascomycota</taxon>
        <taxon>Pezizomycotina</taxon>
        <taxon>Sordariomycetes</taxon>
        <taxon>Hypocreomycetidae</taxon>
        <taxon>Hypocreales</taxon>
        <taxon>Nectriaceae</taxon>
        <taxon>Fusarium</taxon>
        <taxon>Fusarium solani species complex</taxon>
    </lineage>
</organism>
<evidence type="ECO:0000313" key="1">
    <source>
        <dbReference type="EMBL" id="KAJ4178744.1"/>
    </source>
</evidence>
<protein>
    <submittedName>
        <fullName evidence="1">Uncharacterized protein</fullName>
    </submittedName>
</protein>
<evidence type="ECO:0000313" key="2">
    <source>
        <dbReference type="Proteomes" id="UP001152087"/>
    </source>
</evidence>
<dbReference type="SUPFAM" id="SSF52540">
    <property type="entry name" value="P-loop containing nucleoside triphosphate hydrolases"/>
    <property type="match status" value="1"/>
</dbReference>
<reference evidence="1" key="1">
    <citation type="submission" date="2022-09" db="EMBL/GenBank/DDBJ databases">
        <title>Fusarium specimens isolated from Avocado Roots.</title>
        <authorList>
            <person name="Stajich J."/>
            <person name="Roper C."/>
            <person name="Heimlech-Rivalta G."/>
        </authorList>
    </citation>
    <scope>NUCLEOTIDE SEQUENCE</scope>
    <source>
        <strain evidence="1">A02</strain>
    </source>
</reference>
<keyword evidence="2" id="KW-1185">Reference proteome</keyword>
<dbReference type="AlphaFoldDB" id="A0A9W8QUX3"/>
<gene>
    <name evidence="1" type="ORF">NW755_012966</name>
</gene>